<dbReference type="InterPro" id="IPR009062">
    <property type="entry name" value="Smac/DIABLO-like_sf"/>
</dbReference>
<dbReference type="RefSeq" id="XP_011310915.1">
    <property type="nucleotide sequence ID" value="XM_011312613.1"/>
</dbReference>
<gene>
    <name evidence="9" type="primary">LOC105271219</name>
</gene>
<dbReference type="SUPFAM" id="SSF46984">
    <property type="entry name" value="Smac/diablo"/>
    <property type="match status" value="1"/>
</dbReference>
<accession>A0A9R1TK22</accession>
<evidence type="ECO:0000256" key="7">
    <source>
        <dbReference type="SAM" id="MobiDB-lite"/>
    </source>
</evidence>
<organism evidence="8 9">
    <name type="scientific">Fopius arisanus</name>
    <dbReference type="NCBI Taxonomy" id="64838"/>
    <lineage>
        <taxon>Eukaryota</taxon>
        <taxon>Metazoa</taxon>
        <taxon>Ecdysozoa</taxon>
        <taxon>Arthropoda</taxon>
        <taxon>Hexapoda</taxon>
        <taxon>Insecta</taxon>
        <taxon>Pterygota</taxon>
        <taxon>Neoptera</taxon>
        <taxon>Endopterygota</taxon>
        <taxon>Hymenoptera</taxon>
        <taxon>Apocrita</taxon>
        <taxon>Ichneumonoidea</taxon>
        <taxon>Braconidae</taxon>
        <taxon>Opiinae</taxon>
        <taxon>Fopius</taxon>
    </lineage>
</organism>
<keyword evidence="2" id="KW-0053">Apoptosis</keyword>
<name>A0A9R1TK22_9HYME</name>
<proteinExistence type="inferred from homology"/>
<comment type="subcellular location">
    <subcellularLocation>
        <location evidence="1">Mitochondrion</location>
    </subcellularLocation>
</comment>
<dbReference type="GO" id="GO:0005739">
    <property type="term" value="C:mitochondrion"/>
    <property type="evidence" value="ECO:0007669"/>
    <property type="project" value="UniProtKB-SubCell"/>
</dbReference>
<dbReference type="GO" id="GO:0008631">
    <property type="term" value="P:intrinsic apoptotic signaling pathway in response to oxidative stress"/>
    <property type="evidence" value="ECO:0007669"/>
    <property type="project" value="TreeGrafter"/>
</dbReference>
<dbReference type="OrthoDB" id="6153032at2759"/>
<dbReference type="KEGG" id="fas:105271219"/>
<evidence type="ECO:0000313" key="8">
    <source>
        <dbReference type="Proteomes" id="UP000694866"/>
    </source>
</evidence>
<dbReference type="Gene3D" id="1.20.58.70">
    <property type="match status" value="1"/>
</dbReference>
<dbReference type="Pfam" id="PF09057">
    <property type="entry name" value="Smac_DIABLO"/>
    <property type="match status" value="1"/>
</dbReference>
<dbReference type="InterPro" id="IPR015142">
    <property type="entry name" value="Smac_DIABLO"/>
</dbReference>
<evidence type="ECO:0000256" key="6">
    <source>
        <dbReference type="ARBA" id="ARBA00046319"/>
    </source>
</evidence>
<feature type="region of interest" description="Disordered" evidence="7">
    <location>
        <begin position="195"/>
        <end position="219"/>
    </location>
</feature>
<dbReference type="GO" id="GO:0051402">
    <property type="term" value="P:neuron apoptotic process"/>
    <property type="evidence" value="ECO:0007669"/>
    <property type="project" value="TreeGrafter"/>
</dbReference>
<feature type="compositionally biased region" description="Acidic residues" evidence="7">
    <location>
        <begin position="207"/>
        <end position="219"/>
    </location>
</feature>
<evidence type="ECO:0000313" key="9">
    <source>
        <dbReference type="RefSeq" id="XP_011310915.1"/>
    </source>
</evidence>
<evidence type="ECO:0000256" key="2">
    <source>
        <dbReference type="ARBA" id="ARBA00022703"/>
    </source>
</evidence>
<sequence>MAFKYVMRSFLRMRGAAMVAAGSFAKFETEDGRTDPPREEQRVRFQVKEFEKLSFDYLIKQSSIEAVNSASQALTVTYTAIESTSKEYRKLLGQLINLMEETMIFEVSDDHRDLIIEVRMEMQDKKEVLTQLLGYMEYVQKMAEAVTNVSFLAGMDNLSISLSERMEDAQKQKEREVKDNEKLEKEYYKIQEQCVRQNKTREKSENADSENVPEELNLD</sequence>
<evidence type="ECO:0000256" key="4">
    <source>
        <dbReference type="ARBA" id="ARBA00023128"/>
    </source>
</evidence>
<evidence type="ECO:0000256" key="1">
    <source>
        <dbReference type="ARBA" id="ARBA00004173"/>
    </source>
</evidence>
<dbReference type="Proteomes" id="UP000694866">
    <property type="component" value="Unplaced"/>
</dbReference>
<evidence type="ECO:0000256" key="5">
    <source>
        <dbReference type="ARBA" id="ARBA00033049"/>
    </source>
</evidence>
<keyword evidence="4" id="KW-0496">Mitochondrion</keyword>
<evidence type="ECO:0000256" key="3">
    <source>
        <dbReference type="ARBA" id="ARBA00022946"/>
    </source>
</evidence>
<reference evidence="9" key="1">
    <citation type="submission" date="2025-08" db="UniProtKB">
        <authorList>
            <consortium name="RefSeq"/>
        </authorList>
    </citation>
    <scope>IDENTIFICATION</scope>
    <source>
        <strain evidence="9">USDA-PBARC FA_bdor</strain>
        <tissue evidence="9">Whole organism</tissue>
    </source>
</reference>
<keyword evidence="3" id="KW-0809">Transit peptide</keyword>
<dbReference type="AlphaFoldDB" id="A0A9R1TK22"/>
<keyword evidence="8" id="KW-1185">Reference proteome</keyword>
<dbReference type="PANTHER" id="PTHR32247:SF3">
    <property type="entry name" value="DIABLO IAP-BINDING MITOCHONDRIAL PROTEIN"/>
    <property type="match status" value="1"/>
</dbReference>
<protein>
    <recommendedName>
        <fullName evidence="5">Direct IAP-binding protein with low pI</fullName>
    </recommendedName>
</protein>
<comment type="similarity">
    <text evidence="6">Belongs to the Smac/DIABLO protein family.</text>
</comment>
<dbReference type="PANTHER" id="PTHR32247">
    <property type="entry name" value="DIABLO HOMOLOG, MITOCHONDRIAL"/>
    <property type="match status" value="1"/>
</dbReference>
<dbReference type="GeneID" id="105271219"/>